<evidence type="ECO:0000256" key="2">
    <source>
        <dbReference type="SAM" id="SignalP"/>
    </source>
</evidence>
<feature type="region of interest" description="Disordered" evidence="1">
    <location>
        <begin position="329"/>
        <end position="355"/>
    </location>
</feature>
<evidence type="ECO:0000256" key="1">
    <source>
        <dbReference type="SAM" id="MobiDB-lite"/>
    </source>
</evidence>
<feature type="chain" id="PRO_5042922685" description="Calcineurin-like phosphoesterase domain-containing protein" evidence="2">
    <location>
        <begin position="19"/>
        <end position="679"/>
    </location>
</feature>
<dbReference type="CDD" id="cd07407">
    <property type="entry name" value="MPP_YHR202W_N"/>
    <property type="match status" value="1"/>
</dbReference>
<dbReference type="AlphaFoldDB" id="A0AAN6RIK3"/>
<dbReference type="InterPro" id="IPR014485">
    <property type="entry name" value="Pesterase_C1039"/>
</dbReference>
<evidence type="ECO:0000259" key="3">
    <source>
        <dbReference type="Pfam" id="PF00149"/>
    </source>
</evidence>
<dbReference type="Gene3D" id="3.90.780.10">
    <property type="entry name" value="5'-Nucleotidase, C-terminal domain"/>
    <property type="match status" value="2"/>
</dbReference>
<proteinExistence type="predicted"/>
<dbReference type="PROSITE" id="PS51257">
    <property type="entry name" value="PROKAR_LIPOPROTEIN"/>
    <property type="match status" value="1"/>
</dbReference>
<evidence type="ECO:0008006" key="7">
    <source>
        <dbReference type="Google" id="ProtNLM"/>
    </source>
</evidence>
<dbReference type="InterPro" id="IPR053828">
    <property type="entry name" value="Nucleosidase_C"/>
</dbReference>
<protein>
    <recommendedName>
        <fullName evidence="7">Calcineurin-like phosphoesterase domain-containing protein</fullName>
    </recommendedName>
</protein>
<organism evidence="5 6">
    <name type="scientific">Pseudopithomyces chartarum</name>
    <dbReference type="NCBI Taxonomy" id="1892770"/>
    <lineage>
        <taxon>Eukaryota</taxon>
        <taxon>Fungi</taxon>
        <taxon>Dikarya</taxon>
        <taxon>Ascomycota</taxon>
        <taxon>Pezizomycotina</taxon>
        <taxon>Dothideomycetes</taxon>
        <taxon>Pleosporomycetidae</taxon>
        <taxon>Pleosporales</taxon>
        <taxon>Massarineae</taxon>
        <taxon>Didymosphaeriaceae</taxon>
        <taxon>Pseudopithomyces</taxon>
    </lineage>
</organism>
<dbReference type="PANTHER" id="PTHR11575">
    <property type="entry name" value="5'-NUCLEOTIDASE-RELATED"/>
    <property type="match status" value="1"/>
</dbReference>
<dbReference type="Pfam" id="PF00149">
    <property type="entry name" value="Metallophos"/>
    <property type="match status" value="1"/>
</dbReference>
<reference evidence="5 6" key="1">
    <citation type="submission" date="2021-02" db="EMBL/GenBank/DDBJ databases">
        <title>Genome assembly of Pseudopithomyces chartarum.</title>
        <authorList>
            <person name="Jauregui R."/>
            <person name="Singh J."/>
            <person name="Voisey C."/>
        </authorList>
    </citation>
    <scope>NUCLEOTIDE SEQUENCE [LARGE SCALE GENOMIC DNA]</scope>
    <source>
        <strain evidence="5 6">AGR01</strain>
    </source>
</reference>
<dbReference type="GO" id="GO:0009166">
    <property type="term" value="P:nucleotide catabolic process"/>
    <property type="evidence" value="ECO:0007669"/>
    <property type="project" value="InterPro"/>
</dbReference>
<gene>
    <name evidence="5" type="ORF">GRF29_28g767989</name>
</gene>
<evidence type="ECO:0000313" key="5">
    <source>
        <dbReference type="EMBL" id="KAK3213713.1"/>
    </source>
</evidence>
<dbReference type="InterPro" id="IPR004843">
    <property type="entry name" value="Calcineurin-like_PHP"/>
</dbReference>
<name>A0AAN6RIK3_9PLEO</name>
<dbReference type="GO" id="GO:0005829">
    <property type="term" value="C:cytosol"/>
    <property type="evidence" value="ECO:0007669"/>
    <property type="project" value="TreeGrafter"/>
</dbReference>
<feature type="signal peptide" evidence="2">
    <location>
        <begin position="1"/>
        <end position="18"/>
    </location>
</feature>
<dbReference type="InterPro" id="IPR036907">
    <property type="entry name" value="5'-Nucleotdase_C_sf"/>
</dbReference>
<accession>A0AAN6RIK3</accession>
<feature type="domain" description="Calcineurin-like phosphoesterase" evidence="3">
    <location>
        <begin position="63"/>
        <end position="291"/>
    </location>
</feature>
<dbReference type="PIRSF" id="PIRSF017316">
    <property type="entry name" value="Pesterase_C1039"/>
    <property type="match status" value="1"/>
</dbReference>
<dbReference type="SUPFAM" id="SSF56300">
    <property type="entry name" value="Metallo-dependent phosphatases"/>
    <property type="match status" value="1"/>
</dbReference>
<evidence type="ECO:0000313" key="6">
    <source>
        <dbReference type="Proteomes" id="UP001280581"/>
    </source>
</evidence>
<dbReference type="SUPFAM" id="SSF55816">
    <property type="entry name" value="5'-nucleotidase (syn. UDP-sugar hydrolase), C-terminal domain"/>
    <property type="match status" value="1"/>
</dbReference>
<dbReference type="Gene3D" id="3.60.21.10">
    <property type="match status" value="1"/>
</dbReference>
<feature type="domain" description="Putative 5'-nucleotidase C-terminal" evidence="4">
    <location>
        <begin position="422"/>
        <end position="624"/>
    </location>
</feature>
<sequence>MQLSKVLAAIAAASVSLACEEDHSCYGEPEHDVVLTRRVRRMQPEAQNATTKPRGPLEWGQINFLHTTDTHGWLEGHIKEQNYGADWGDFVSFTKAMKQKARNLGVDLLLVDSGDLHDGAGLSDATAPNGNLSNAIFEKLDYDLLTIGNHELYVTEIAYETFSNFSKVYGDKYLTSNVQISNPATGEWEYIGKKYRYFTTEQGLRIMAFGVLFDFTGNSNVSKVIKAASMVQEQWFLDTVNYTEPIDLFVVAGHNPVRRNDSSSTFGTVIEAIRKVHPTVPIQAFGGHSHIRDFFVYDTKATGLESGRYCETLGWLAMSGIESTNCKSKNPIGVPNPTRKPVPLSTNTTGSSYSVPSSTGSSDLLVARRYLDFNRLTFAYHAEGSQSYATFDTTDGRNVTSEITSYRKQLNLTNLYGCAPRSYCQTCQPFLADGNLFKLLQTALSTVVVNETRKDIPRLIIINTGSVRFDLAQGPFTYDDSFIVSPFKDSFQYIPNVPYSQASKVLDILNAGPWQRKRDLSTSDFNFSPILADRDVCVDPPVVHASSMAKRSKGRVIRRQAHDPSPGLKTIDDFGTDGDDTIHKAIPHFPQPNDLQANASFPINGSMPDTVDLIFLDFIAKNIVDALNGPDVGGSFSLNDVAYYLPKEFTTNSYLPAYAKVAWQENLYSCPVGSGIGSN</sequence>
<dbReference type="Proteomes" id="UP001280581">
    <property type="component" value="Unassembled WGS sequence"/>
</dbReference>
<dbReference type="Pfam" id="PF21953">
    <property type="entry name" value="NadN_nucleosid_C"/>
    <property type="match status" value="1"/>
</dbReference>
<dbReference type="InterPro" id="IPR006179">
    <property type="entry name" value="5_nucleotidase/apyrase"/>
</dbReference>
<dbReference type="PANTHER" id="PTHR11575:SF22">
    <property type="entry name" value="ADL392WP"/>
    <property type="match status" value="1"/>
</dbReference>
<dbReference type="InterPro" id="IPR041823">
    <property type="entry name" value="YHR202W_N"/>
</dbReference>
<evidence type="ECO:0000259" key="4">
    <source>
        <dbReference type="Pfam" id="PF21953"/>
    </source>
</evidence>
<dbReference type="InterPro" id="IPR029052">
    <property type="entry name" value="Metallo-depent_PP-like"/>
</dbReference>
<keyword evidence="2" id="KW-0732">Signal</keyword>
<dbReference type="EMBL" id="WVTA01000004">
    <property type="protein sequence ID" value="KAK3213713.1"/>
    <property type="molecule type" value="Genomic_DNA"/>
</dbReference>
<comment type="caution">
    <text evidence="5">The sequence shown here is derived from an EMBL/GenBank/DDBJ whole genome shotgun (WGS) entry which is preliminary data.</text>
</comment>
<dbReference type="GO" id="GO:0016787">
    <property type="term" value="F:hydrolase activity"/>
    <property type="evidence" value="ECO:0007669"/>
    <property type="project" value="InterPro"/>
</dbReference>
<keyword evidence="6" id="KW-1185">Reference proteome</keyword>